<sequence length="469" mass="52783">MRESSSVDEIIATSYAPLGIVPERFARFALNEPALHRPADYLLQDDLPDLMRHYQFPVQRWPFFVDSANFRAVEVPATVLPALINKIPRLFFDNDVDAICNYFGIENKLLFSMLFTHKWHGQSVVARGDFINTSDGLMCLEQNMGSQIGGWQTEAISAAYLRCPAMQRFMQETPFRYTPTNVLLAWFNYSIGLARRNTGLADGGVHNLFIAAPHEYATGSTSAYFAAVYQQALEQHGLHGTLFMNNFDALSAGRDGVHVQGQRIHSLLNPSGLTLPLPVLRAYMACTVYIVDETLPVVYSDKRMLALLSTHAGDPRRFTEQERGVIERHVPWTRAFDQEHVDYRGGRHQLATLAVEQQHEFVIKHAKGCQGNDLYIGGKTPASEWRQVVERAVREKCWVIQQYYASLTYLGQQGEQGIGRFHGIWGTFCFGERLGRIWLRIQPASGGSGIINSHQGAAETIAYVVDPLE</sequence>
<protein>
    <recommendedName>
        <fullName evidence="3">Glutathionylspermidine synthase pre-ATP-grasp-like domain-containing protein</fullName>
    </recommendedName>
</protein>
<evidence type="ECO:0008006" key="3">
    <source>
        <dbReference type="Google" id="ProtNLM"/>
    </source>
</evidence>
<gene>
    <name evidence="1" type="ORF">GJ700_09750</name>
</gene>
<dbReference type="AlphaFoldDB" id="A0A7X2ILD7"/>
<comment type="caution">
    <text evidence="1">The sequence shown here is derived from an EMBL/GenBank/DDBJ whole genome shotgun (WGS) entry which is preliminary data.</text>
</comment>
<dbReference type="RefSeq" id="WP_154373107.1">
    <property type="nucleotide sequence ID" value="NZ_WKJJ01000005.1"/>
</dbReference>
<dbReference type="Proteomes" id="UP000446768">
    <property type="component" value="Unassembled WGS sequence"/>
</dbReference>
<keyword evidence="2" id="KW-1185">Reference proteome</keyword>
<accession>A0A7X2ILD7</accession>
<dbReference type="EMBL" id="WKJJ01000005">
    <property type="protein sequence ID" value="MRV71995.1"/>
    <property type="molecule type" value="Genomic_DNA"/>
</dbReference>
<name>A0A7X2ILD7_9BURK</name>
<evidence type="ECO:0000313" key="1">
    <source>
        <dbReference type="EMBL" id="MRV71995.1"/>
    </source>
</evidence>
<evidence type="ECO:0000313" key="2">
    <source>
        <dbReference type="Proteomes" id="UP000446768"/>
    </source>
</evidence>
<dbReference type="SUPFAM" id="SSF56059">
    <property type="entry name" value="Glutathione synthetase ATP-binding domain-like"/>
    <property type="match status" value="1"/>
</dbReference>
<organism evidence="1 2">
    <name type="scientific">Pseudoduganella rivuli</name>
    <dbReference type="NCBI Taxonomy" id="2666085"/>
    <lineage>
        <taxon>Bacteria</taxon>
        <taxon>Pseudomonadati</taxon>
        <taxon>Pseudomonadota</taxon>
        <taxon>Betaproteobacteria</taxon>
        <taxon>Burkholderiales</taxon>
        <taxon>Oxalobacteraceae</taxon>
        <taxon>Telluria group</taxon>
        <taxon>Pseudoduganella</taxon>
    </lineage>
</organism>
<reference evidence="1 2" key="1">
    <citation type="submission" date="2019-11" db="EMBL/GenBank/DDBJ databases">
        <title>Novel species isolated from a subtropical stream in China.</title>
        <authorList>
            <person name="Lu H."/>
        </authorList>
    </citation>
    <scope>NUCLEOTIDE SEQUENCE [LARGE SCALE GENOMIC DNA]</scope>
    <source>
        <strain evidence="1 2">FT92W</strain>
    </source>
</reference>
<proteinExistence type="predicted"/>